<evidence type="ECO:0000313" key="4">
    <source>
        <dbReference type="EMBL" id="ARQ68067.1"/>
    </source>
</evidence>
<dbReference type="OrthoDB" id="3429567at2"/>
<evidence type="ECO:0000256" key="2">
    <source>
        <dbReference type="SAM" id="MobiDB-lite"/>
    </source>
</evidence>
<dbReference type="RefSeq" id="WP_086157585.1">
    <property type="nucleotide sequence ID" value="NZ_CP021121.1"/>
</dbReference>
<reference evidence="4 5" key="1">
    <citation type="submission" date="2017-05" db="EMBL/GenBank/DDBJ databases">
        <title>Complete genome sequence of Streptomyces sp. SCSIO 03032 revealed the diverse biosynthetic pathways for its bioactive secondary metabolites.</title>
        <authorList>
            <person name="Ma L."/>
            <person name="Zhu Y."/>
            <person name="Zhang W."/>
            <person name="Zhang G."/>
            <person name="Tian X."/>
            <person name="Zhang S."/>
            <person name="Zhang C."/>
        </authorList>
    </citation>
    <scope>NUCLEOTIDE SEQUENCE [LARGE SCALE GENOMIC DNA]</scope>
    <source>
        <strain evidence="4 5">SCSIO 03032</strain>
    </source>
</reference>
<keyword evidence="5" id="KW-1185">Reference proteome</keyword>
<proteinExistence type="predicted"/>
<dbReference type="InterPro" id="IPR000868">
    <property type="entry name" value="Isochorismatase-like_dom"/>
</dbReference>
<dbReference type="EMBL" id="CP021121">
    <property type="protein sequence ID" value="ARQ68067.1"/>
    <property type="molecule type" value="Genomic_DNA"/>
</dbReference>
<name>A0A1W7CTK6_9ACTN</name>
<dbReference type="InterPro" id="IPR036380">
    <property type="entry name" value="Isochorismatase-like_sf"/>
</dbReference>
<accession>A0A1W7CTK6</accession>
<dbReference type="InterPro" id="IPR050272">
    <property type="entry name" value="Isochorismatase-like_hydrls"/>
</dbReference>
<dbReference type="PANTHER" id="PTHR43540:SF1">
    <property type="entry name" value="ISOCHORISMATASE HYDROLASE"/>
    <property type="match status" value="1"/>
</dbReference>
<evidence type="ECO:0000256" key="1">
    <source>
        <dbReference type="ARBA" id="ARBA00022801"/>
    </source>
</evidence>
<dbReference type="Gene3D" id="3.40.50.850">
    <property type="entry name" value="Isochorismatase-like"/>
    <property type="match status" value="1"/>
</dbReference>
<organism evidence="4 5">
    <name type="scientific">Streptomyces marincola</name>
    <dbReference type="NCBI Taxonomy" id="2878388"/>
    <lineage>
        <taxon>Bacteria</taxon>
        <taxon>Bacillati</taxon>
        <taxon>Actinomycetota</taxon>
        <taxon>Actinomycetes</taxon>
        <taxon>Kitasatosporales</taxon>
        <taxon>Streptomycetaceae</taxon>
        <taxon>Streptomyces</taxon>
    </lineage>
</organism>
<dbReference type="Pfam" id="PF00857">
    <property type="entry name" value="Isochorismatase"/>
    <property type="match status" value="1"/>
</dbReference>
<protein>
    <recommendedName>
        <fullName evidence="3">Isochorismatase-like domain-containing protein</fullName>
    </recommendedName>
</protein>
<feature type="region of interest" description="Disordered" evidence="2">
    <location>
        <begin position="48"/>
        <end position="70"/>
    </location>
</feature>
<gene>
    <name evidence="4" type="ORF">CAG99_03750</name>
</gene>
<dbReference type="SUPFAM" id="SSF52499">
    <property type="entry name" value="Isochorismatase-like hydrolases"/>
    <property type="match status" value="1"/>
</dbReference>
<dbReference type="GO" id="GO:0016787">
    <property type="term" value="F:hydrolase activity"/>
    <property type="evidence" value="ECO:0007669"/>
    <property type="project" value="UniProtKB-KW"/>
</dbReference>
<sequence>MAPVLLLIDLSKNLLAPGAVPDAAKVSAVIEGLLTRARSAGALVIHARPADGPGAAGPPGGPEEPGRGTLHRGPVDEPVVEWEGPHAFAGSGLAGLIPVGAEIIVAGAESEEGVRATALAALDRGHRVVLVRGAHASHRAGMARETEATLRAAGVVVVAPESVTFEGGGGPSDR</sequence>
<dbReference type="AlphaFoldDB" id="A0A1W7CTK6"/>
<dbReference type="PANTHER" id="PTHR43540">
    <property type="entry name" value="PEROXYUREIDOACRYLATE/UREIDOACRYLATE AMIDOHYDROLASE-RELATED"/>
    <property type="match status" value="1"/>
</dbReference>
<keyword evidence="1" id="KW-0378">Hydrolase</keyword>
<feature type="domain" description="Isochorismatase-like" evidence="3">
    <location>
        <begin position="4"/>
        <end position="157"/>
    </location>
</feature>
<evidence type="ECO:0000313" key="5">
    <source>
        <dbReference type="Proteomes" id="UP000194218"/>
    </source>
</evidence>
<evidence type="ECO:0000259" key="3">
    <source>
        <dbReference type="Pfam" id="PF00857"/>
    </source>
</evidence>
<dbReference type="KEGG" id="smao:CAG99_03750"/>
<dbReference type="Proteomes" id="UP000194218">
    <property type="component" value="Chromosome"/>
</dbReference>